<evidence type="ECO:0000313" key="2">
    <source>
        <dbReference type="EMBL" id="GIX65886.1"/>
    </source>
</evidence>
<organism evidence="2 3">
    <name type="scientific">Babesia caballi</name>
    <dbReference type="NCBI Taxonomy" id="5871"/>
    <lineage>
        <taxon>Eukaryota</taxon>
        <taxon>Sar</taxon>
        <taxon>Alveolata</taxon>
        <taxon>Apicomplexa</taxon>
        <taxon>Aconoidasida</taxon>
        <taxon>Piroplasmida</taxon>
        <taxon>Babesiidae</taxon>
        <taxon>Babesia</taxon>
    </lineage>
</organism>
<keyword evidence="3" id="KW-1185">Reference proteome</keyword>
<name>A0AAV4M1B4_BABCB</name>
<feature type="region of interest" description="Disordered" evidence="1">
    <location>
        <begin position="71"/>
        <end position="102"/>
    </location>
</feature>
<accession>A0AAV4M1B4</accession>
<dbReference type="AlphaFoldDB" id="A0AAV4M1B4"/>
<evidence type="ECO:0000256" key="1">
    <source>
        <dbReference type="SAM" id="MobiDB-lite"/>
    </source>
</evidence>
<protein>
    <submittedName>
        <fullName evidence="2">2-amino-4-hydroxy-6-hydroxymethyldihydropteridine diphosphokinase</fullName>
    </submittedName>
</protein>
<dbReference type="EMBL" id="BPLF01000005">
    <property type="protein sequence ID" value="GIX65886.1"/>
    <property type="molecule type" value="Genomic_DNA"/>
</dbReference>
<reference evidence="2 3" key="1">
    <citation type="submission" date="2021-06" db="EMBL/GenBank/DDBJ databases">
        <title>Genome sequence of Babesia caballi.</title>
        <authorList>
            <person name="Yamagishi J."/>
            <person name="Kidaka T."/>
            <person name="Ochi A."/>
        </authorList>
    </citation>
    <scope>NUCLEOTIDE SEQUENCE [LARGE SCALE GENOMIC DNA]</scope>
    <source>
        <strain evidence="2">USDA-D6B2</strain>
    </source>
</reference>
<dbReference type="RefSeq" id="XP_067717955.1">
    <property type="nucleotide sequence ID" value="XM_067861854.1"/>
</dbReference>
<proteinExistence type="predicted"/>
<sequence length="102" mass="10708">MAPGGVADGPIFAPTYLAQETHSSATRLLRVVHAPKSVAAHQNELVAAEVQRSLPKGPRALDAEALHAAKSSLSVAKTDLKSPRERETSISPLTRPPSTVPP</sequence>
<dbReference type="GeneID" id="94197367"/>
<feature type="compositionally biased region" description="Basic and acidic residues" evidence="1">
    <location>
        <begin position="78"/>
        <end position="88"/>
    </location>
</feature>
<comment type="caution">
    <text evidence="2">The sequence shown here is derived from an EMBL/GenBank/DDBJ whole genome shotgun (WGS) entry which is preliminary data.</text>
</comment>
<dbReference type="Proteomes" id="UP001497744">
    <property type="component" value="Unassembled WGS sequence"/>
</dbReference>
<gene>
    <name evidence="2" type="ORF">BcabD6B2_53210</name>
</gene>
<evidence type="ECO:0000313" key="3">
    <source>
        <dbReference type="Proteomes" id="UP001497744"/>
    </source>
</evidence>